<feature type="region of interest" description="Disordered" evidence="2">
    <location>
        <begin position="437"/>
        <end position="460"/>
    </location>
</feature>
<dbReference type="InterPro" id="IPR056024">
    <property type="entry name" value="DUF7605"/>
</dbReference>
<dbReference type="Proteomes" id="UP000825890">
    <property type="component" value="Unassembled WGS sequence"/>
</dbReference>
<feature type="coiled-coil region" evidence="1">
    <location>
        <begin position="663"/>
        <end position="690"/>
    </location>
</feature>
<dbReference type="GeneID" id="68297874"/>
<dbReference type="EMBL" id="BOLY01000009">
    <property type="protein sequence ID" value="GIZ49267.1"/>
    <property type="molecule type" value="Genomic_DNA"/>
</dbReference>
<gene>
    <name evidence="4" type="ORF">CKM354_001229900</name>
</gene>
<dbReference type="PANTHER" id="PTHR36681:SF3">
    <property type="entry name" value="NUCLEAR GTPASE, GERMINAL CENTER-ASSOCIATED, TANDEM DUPLICATE 3"/>
    <property type="match status" value="1"/>
</dbReference>
<evidence type="ECO:0000259" key="3">
    <source>
        <dbReference type="Pfam" id="PF24564"/>
    </source>
</evidence>
<evidence type="ECO:0000313" key="4">
    <source>
        <dbReference type="EMBL" id="GIZ49267.1"/>
    </source>
</evidence>
<reference evidence="4 5" key="1">
    <citation type="submission" date="2021-01" db="EMBL/GenBank/DDBJ databases">
        <title>Cercospora kikuchii MAFF 305040 whole genome shotgun sequence.</title>
        <authorList>
            <person name="Kashiwa T."/>
            <person name="Suzuki T."/>
        </authorList>
    </citation>
    <scope>NUCLEOTIDE SEQUENCE [LARGE SCALE GENOMIC DNA]</scope>
    <source>
        <strain evidence="4 5">MAFF 305040</strain>
    </source>
</reference>
<evidence type="ECO:0000256" key="1">
    <source>
        <dbReference type="SAM" id="Coils"/>
    </source>
</evidence>
<dbReference type="Gene3D" id="3.40.50.300">
    <property type="entry name" value="P-loop containing nucleotide triphosphate hydrolases"/>
    <property type="match status" value="1"/>
</dbReference>
<feature type="domain" description="DUF7605" evidence="3">
    <location>
        <begin position="876"/>
        <end position="1050"/>
    </location>
</feature>
<dbReference type="Pfam" id="PF24564">
    <property type="entry name" value="DUF7605"/>
    <property type="match status" value="1"/>
</dbReference>
<feature type="region of interest" description="Disordered" evidence="2">
    <location>
        <begin position="173"/>
        <end position="211"/>
    </location>
</feature>
<dbReference type="InterPro" id="IPR027417">
    <property type="entry name" value="P-loop_NTPase"/>
</dbReference>
<keyword evidence="1" id="KW-0175">Coiled coil</keyword>
<sequence>MAEKLPLPFGEQQFVPPVMAVGDPPAAPMTGAGQETMPPAMTIEQISDATIGAAHAPPPRSGAGQPAVQNGAVPGTFTDFGDSKPAGSTTGYAPVAVMTDPLPTAQAVQEQVAPFLYGLPTDPHFSTPIATDQVQSATDIQVPTSVLHEHTQVSNALHSSASAAFAREASPPTLFVPQGTKHERFDSLDPESASKRFKSEPLSSQASETSGAIYRLSSDKQKTEPFAEDTKPNFAPFALGAHLVRQVSANISAQDFQAQLLSAASDGAVPKVIINTAIPAHDPSWPINKPHHPAFHPSFGKIEDALGKIVAKVDLAHEKLKRAGYVDDIVRAYIERLARLVKQLAHLKENEIVALLGDMGIGKSEAYEALVGRDGIAIKSDTGRGTHFPIEGHGRRVAQTTAFEVTIVWKTRNEFRDPVTTSCLAIYAYLNGDKVQDVSPNQGNESADEDEDQDSGDTSAAERQYECDAALCHLLPLLHEENHPHFGNYKTLTEWLLAKQSDHPDLDAIVNLLLDRIMTLRRDHGISDSSNSFPANSTQEVIKILGDYCPASSDDDHHSNRWQRSCHLKKAQLHFDNDMGSEGLIFADVPGRNDPDLVMAEMIERYVESADRYIIMAPAGRPITKEIDGYIREAIRSKKPSMFVVTKIDDKNDLNQREKDALSEDVREELDAAETTVRGLNADIRDAAARKEALKVGRDHAQESVVSERIEHLKAIELPAAEAKFHQLKVEIRNRKLEKEISAQYDKLARTSSGAADLQIAFISAKEYGKHLRGEWSKLDYEATGVPKLFRLFYRSVASKRMEQLRRLCCTDIPRQLTIIKHVLNKTPIERYHEFKSSLENILATFQEGIVQGAKEEVASWILTNISEPFAHAAEKTWPKVANALVGSWTKAARSPTFNVLCRKYGEHRDRKWNLEIQDLMAGDVGQNGAADRFIRLMLTIREAKDNMGANLVGRFSETGPEDMTHYLFGLLEAKLTELQLHEIPTARVFYRELKQRKLEFRERLERLFQRFGDKVDKIKDRALVGGAAGIKDNTYVGVSMRKAYEKANTFDKKNYKKLPDTMVPGARGRMKKVKGDTPAAQAYKKQQNVLRRKLGTGKESVYREVVEAIQKDLEDECNKFVNKLHIACSDVYDGVLEAFDTFYTVPDLEKTDVEMVTPELLEDTVEEVLEQLPAYESGEAGKTALVKQESDIEKLLKECYSWEQEYAHEPKD</sequence>
<protein>
    <recommendedName>
        <fullName evidence="3">DUF7605 domain-containing protein</fullName>
    </recommendedName>
</protein>
<feature type="compositionally biased region" description="Polar residues" evidence="2">
    <location>
        <begin position="201"/>
        <end position="210"/>
    </location>
</feature>
<dbReference type="AlphaFoldDB" id="A0A9P3FLQ6"/>
<dbReference type="PANTHER" id="PTHR36681">
    <property type="entry name" value="NUCLEAR GTPASE, GERMINAL CENTER-ASSOCIATED, TANDEM DUPLICATE 3"/>
    <property type="match status" value="1"/>
</dbReference>
<feature type="compositionally biased region" description="Basic and acidic residues" evidence="2">
    <location>
        <begin position="180"/>
        <end position="199"/>
    </location>
</feature>
<dbReference type="SUPFAM" id="SSF52540">
    <property type="entry name" value="P-loop containing nucleoside triphosphate hydrolases"/>
    <property type="match status" value="1"/>
</dbReference>
<dbReference type="OrthoDB" id="3598281at2759"/>
<comment type="caution">
    <text evidence="4">The sequence shown here is derived from an EMBL/GenBank/DDBJ whole genome shotgun (WGS) entry which is preliminary data.</text>
</comment>
<proteinExistence type="predicted"/>
<evidence type="ECO:0000256" key="2">
    <source>
        <dbReference type="SAM" id="MobiDB-lite"/>
    </source>
</evidence>
<accession>A0A9P3FLQ6</accession>
<dbReference type="RefSeq" id="XP_044663754.1">
    <property type="nucleotide sequence ID" value="XM_044807819.1"/>
</dbReference>
<keyword evidence="5" id="KW-1185">Reference proteome</keyword>
<feature type="compositionally biased region" description="Acidic residues" evidence="2">
    <location>
        <begin position="446"/>
        <end position="455"/>
    </location>
</feature>
<evidence type="ECO:0000313" key="5">
    <source>
        <dbReference type="Proteomes" id="UP000825890"/>
    </source>
</evidence>
<name>A0A9P3FLQ6_9PEZI</name>
<organism evidence="4 5">
    <name type="scientific">Cercospora kikuchii</name>
    <dbReference type="NCBI Taxonomy" id="84275"/>
    <lineage>
        <taxon>Eukaryota</taxon>
        <taxon>Fungi</taxon>
        <taxon>Dikarya</taxon>
        <taxon>Ascomycota</taxon>
        <taxon>Pezizomycotina</taxon>
        <taxon>Dothideomycetes</taxon>
        <taxon>Dothideomycetidae</taxon>
        <taxon>Mycosphaerellales</taxon>
        <taxon>Mycosphaerellaceae</taxon>
        <taxon>Cercospora</taxon>
    </lineage>
</organism>